<evidence type="ECO:0000256" key="3">
    <source>
        <dbReference type="ARBA" id="ARBA00022801"/>
    </source>
</evidence>
<protein>
    <submittedName>
        <fullName evidence="6">Putative secreted protein (Por secretion system target)</fullName>
    </submittedName>
</protein>
<evidence type="ECO:0000313" key="6">
    <source>
        <dbReference type="EMBL" id="RKS26599.1"/>
    </source>
</evidence>
<evidence type="ECO:0000256" key="2">
    <source>
        <dbReference type="ARBA" id="ARBA00022729"/>
    </source>
</evidence>
<dbReference type="GO" id="GO:0006508">
    <property type="term" value="P:proteolysis"/>
    <property type="evidence" value="ECO:0007669"/>
    <property type="project" value="UniProtKB-KW"/>
</dbReference>
<dbReference type="NCBIfam" id="TIGR04183">
    <property type="entry name" value="Por_Secre_tail"/>
    <property type="match status" value="1"/>
</dbReference>
<keyword evidence="3" id="KW-0378">Hydrolase</keyword>
<organism evidence="6 7">
    <name type="scientific">Flavobacterium endophyticum</name>
    <dbReference type="NCBI Taxonomy" id="1540163"/>
    <lineage>
        <taxon>Bacteria</taxon>
        <taxon>Pseudomonadati</taxon>
        <taxon>Bacteroidota</taxon>
        <taxon>Flavobacteriia</taxon>
        <taxon>Flavobacteriales</taxon>
        <taxon>Flavobacteriaceae</taxon>
        <taxon>Flavobacterium</taxon>
    </lineage>
</organism>
<dbReference type="RefSeq" id="WP_121375908.1">
    <property type="nucleotide sequence ID" value="NZ_RBLC01000001.1"/>
</dbReference>
<dbReference type="PROSITE" id="PS51829">
    <property type="entry name" value="P_HOMO_B"/>
    <property type="match status" value="1"/>
</dbReference>
<dbReference type="SUPFAM" id="SSF49785">
    <property type="entry name" value="Galactose-binding domain-like"/>
    <property type="match status" value="1"/>
</dbReference>
<keyword evidence="2 4" id="KW-0732">Signal</keyword>
<dbReference type="Pfam" id="PF01483">
    <property type="entry name" value="P_proprotein"/>
    <property type="match status" value="1"/>
</dbReference>
<dbReference type="AlphaFoldDB" id="A0A495MQK8"/>
<name>A0A495MQK8_9FLAO</name>
<evidence type="ECO:0000259" key="5">
    <source>
        <dbReference type="PROSITE" id="PS51829"/>
    </source>
</evidence>
<gene>
    <name evidence="6" type="ORF">CLV94_1663</name>
</gene>
<dbReference type="Gene3D" id="2.60.40.10">
    <property type="entry name" value="Immunoglobulins"/>
    <property type="match status" value="1"/>
</dbReference>
<reference evidence="6 7" key="1">
    <citation type="submission" date="2018-10" db="EMBL/GenBank/DDBJ databases">
        <title>Genomic Encyclopedia of Archaeal and Bacterial Type Strains, Phase II (KMG-II): from individual species to whole genera.</title>
        <authorList>
            <person name="Goeker M."/>
        </authorList>
    </citation>
    <scope>NUCLEOTIDE SEQUENCE [LARGE SCALE GENOMIC DNA]</scope>
    <source>
        <strain evidence="6 7">DSM 29537</strain>
    </source>
</reference>
<dbReference type="Proteomes" id="UP000277579">
    <property type="component" value="Unassembled WGS sequence"/>
</dbReference>
<dbReference type="GO" id="GO:0004252">
    <property type="term" value="F:serine-type endopeptidase activity"/>
    <property type="evidence" value="ECO:0007669"/>
    <property type="project" value="InterPro"/>
</dbReference>
<feature type="signal peptide" evidence="4">
    <location>
        <begin position="1"/>
        <end position="19"/>
    </location>
</feature>
<dbReference type="InterPro" id="IPR002884">
    <property type="entry name" value="P_dom"/>
</dbReference>
<evidence type="ECO:0000256" key="4">
    <source>
        <dbReference type="SAM" id="SignalP"/>
    </source>
</evidence>
<evidence type="ECO:0000313" key="7">
    <source>
        <dbReference type="Proteomes" id="UP000277579"/>
    </source>
</evidence>
<dbReference type="InterPro" id="IPR026444">
    <property type="entry name" value="Secre_tail"/>
</dbReference>
<dbReference type="Gene3D" id="3.40.390.10">
    <property type="entry name" value="Collagenase (Catalytic Domain)"/>
    <property type="match status" value="1"/>
</dbReference>
<proteinExistence type="predicted"/>
<keyword evidence="1" id="KW-0645">Protease</keyword>
<dbReference type="Gene3D" id="2.60.120.260">
    <property type="entry name" value="Galactose-binding domain-like"/>
    <property type="match status" value="1"/>
</dbReference>
<dbReference type="InterPro" id="IPR024079">
    <property type="entry name" value="MetalloPept_cat_dom_sf"/>
</dbReference>
<comment type="caution">
    <text evidence="6">The sequence shown here is derived from an EMBL/GenBank/DDBJ whole genome shotgun (WGS) entry which is preliminary data.</text>
</comment>
<dbReference type="GO" id="GO:0008237">
    <property type="term" value="F:metallopeptidase activity"/>
    <property type="evidence" value="ECO:0007669"/>
    <property type="project" value="InterPro"/>
</dbReference>
<keyword evidence="7" id="KW-1185">Reference proteome</keyword>
<accession>A0A495MQK8</accession>
<dbReference type="EMBL" id="RBLC01000001">
    <property type="protein sequence ID" value="RKS26599.1"/>
    <property type="molecule type" value="Genomic_DNA"/>
</dbReference>
<dbReference type="OrthoDB" id="9792152at2"/>
<dbReference type="SUPFAM" id="SSF55486">
    <property type="entry name" value="Metalloproteases ('zincins'), catalytic domain"/>
    <property type="match status" value="1"/>
</dbReference>
<dbReference type="Pfam" id="PF13583">
    <property type="entry name" value="Reprolysin_4"/>
    <property type="match status" value="1"/>
</dbReference>
<evidence type="ECO:0000256" key="1">
    <source>
        <dbReference type="ARBA" id="ARBA00022670"/>
    </source>
</evidence>
<dbReference type="InterPro" id="IPR008979">
    <property type="entry name" value="Galactose-bd-like_sf"/>
</dbReference>
<feature type="domain" description="P/Homo B" evidence="5">
    <location>
        <begin position="639"/>
        <end position="801"/>
    </location>
</feature>
<dbReference type="InterPro" id="IPR013783">
    <property type="entry name" value="Ig-like_fold"/>
</dbReference>
<sequence>MKRILLLTLTLLTSLGSFAQSKDLWAISNDASTAVFKKVQRSSLPSEFKIYKLDLEGLRAKLQDAPLRSEFNGVSATIVSFPDHEGKMEDYRVLEAPVMEKELQAMYPEIRSYIAKGIKNPTNIIRFSVSPEKGLSAMIRSGSNGVTIIDPYTSDNNFYLVFNKSKSIRGGEAFTCLTEDEVMDLGRSFSEENQLLDADDNMLRTFRLALSVSGEYSTFHGGTLAMVNAAMNATLTRVNGVFENDFKLNMVLVANNDSVVFLNAATDPYNAQNTWATALRNTLNANIGLANYDIGHLMSAIGNNGNAGCIGCVCNSNKGTGFTTSVTPTGDNFDIDFVVHEMGHQFGANHTYSIAIEGTNVNVEPGSGTTIMGYAGITGPATDVQPHSDPYFHAASIQQVTANIKTKTCPTTTIINNAVPTANAGADIPLPIGTAFYLTGAGTDTDSDGLTYVWEQMDSATDESQMFPEATSVEGPMFRSFSPSASPTTYFPSLESVVQKGIQRDKWQKVPEVSRDLTFRFTVRDNEIGGAANKSDDMVVSFDDSIGPFKFTSQNTVGQSWTLGSSQTITWAVNNTNTLPGAQNVNIKLSTDGGLTFPVILASNVPNNGTATVTAPWTSAPKCRLLIEPTNNKFYAVNSKPFAIGYDVTTSCQTYSFTTPFAIPDNGNSYTIRQLNVPVTGEIADVKVAVNATHTWLSDLNIAVVSPAGTVVTLFNQGCSNNGVTDNLNAVFDEDGASAVCSTTILGNVLPEDVLSSFNGQNPQGNWILGVVDLGAQDTGTMNSFSVTICTQTMMLGTDHFGLADFKIYPNPNKGNFNVQFDSESGNEIKISVHDISGRQIFNKSYQNTGLFSEKLQLNNVQSGVYLVNVIDGDRKEVKKIVIE</sequence>
<dbReference type="Pfam" id="PF18962">
    <property type="entry name" value="Por_Secre_tail"/>
    <property type="match status" value="1"/>
</dbReference>
<feature type="chain" id="PRO_5019764146" evidence="4">
    <location>
        <begin position="20"/>
        <end position="884"/>
    </location>
</feature>